<feature type="region of interest" description="Disordered" evidence="3">
    <location>
        <begin position="280"/>
        <end position="391"/>
    </location>
</feature>
<dbReference type="GO" id="GO:0003729">
    <property type="term" value="F:mRNA binding"/>
    <property type="evidence" value="ECO:0007669"/>
    <property type="project" value="InterPro"/>
</dbReference>
<dbReference type="AlphaFoldDB" id="A0A085LU93"/>
<protein>
    <recommendedName>
        <fullName evidence="6">LUC7 protein</fullName>
    </recommendedName>
</protein>
<evidence type="ECO:0000313" key="4">
    <source>
        <dbReference type="EMBL" id="KFD48539.1"/>
    </source>
</evidence>
<dbReference type="GO" id="GO:0006376">
    <property type="term" value="P:mRNA splice site recognition"/>
    <property type="evidence" value="ECO:0007669"/>
    <property type="project" value="InterPro"/>
</dbReference>
<feature type="non-terminal residue" evidence="4">
    <location>
        <position position="461"/>
    </location>
</feature>
<organism evidence="4 5">
    <name type="scientific">Trichuris suis</name>
    <name type="common">pig whipworm</name>
    <dbReference type="NCBI Taxonomy" id="68888"/>
    <lineage>
        <taxon>Eukaryota</taxon>
        <taxon>Metazoa</taxon>
        <taxon>Ecdysozoa</taxon>
        <taxon>Nematoda</taxon>
        <taxon>Enoplea</taxon>
        <taxon>Dorylaimia</taxon>
        <taxon>Trichinellida</taxon>
        <taxon>Trichuridae</taxon>
        <taxon>Trichuris</taxon>
    </lineage>
</organism>
<dbReference type="PANTHER" id="PTHR12375">
    <property type="entry name" value="RNA-BINDING PROTEIN LUC7-RELATED"/>
    <property type="match status" value="1"/>
</dbReference>
<dbReference type="InterPro" id="IPR004882">
    <property type="entry name" value="Luc7-rel"/>
</dbReference>
<sequence>MQSRAGQYDAEAIDAHRPHHTDTKPKRNFFLQSWPSVLCGGIVMSAQDQIRKMLDELMGTGRDGESRRDTVRYTDTRVCRTFLLGCCPFDVLANTRMDMGLCPKIHDPALKADYEKAAKDGKVNFDVDALDHLDRFFTDSDRKMEQAKKRLAETQEEMNVELTEKADKVLMLNEEIGKALAQAEKLGEEGKVEESLQLMGQVDELRKQKQEADLDYRNSMPASSYQQQKLRVCEVCSAYLGIHDNDRRLADHFGGKLHMGYAYLRERYAALKEAWESRRAQRDAQSSEKKHEGHSKRFYNHNNGDSGGKDRYNRDLKRARSPEPYDRGRRRFDDRRKERDRSRNKERYRRSRSRSPETSSSKRHKHGKYSETDWKGRESAGASPQAFGFGNGREDGLAAEVVVERKDARRHFADALNYLLTNYFNSSVCILKQSWFTRLVFLTITFLMLEISCSITEATPV</sequence>
<reference evidence="4 5" key="1">
    <citation type="journal article" date="2014" name="Nat. Genet.">
        <title>Genome and transcriptome of the porcine whipworm Trichuris suis.</title>
        <authorList>
            <person name="Jex A.R."/>
            <person name="Nejsum P."/>
            <person name="Schwarz E.M."/>
            <person name="Hu L."/>
            <person name="Young N.D."/>
            <person name="Hall R.S."/>
            <person name="Korhonen P.K."/>
            <person name="Liao S."/>
            <person name="Thamsborg S."/>
            <person name="Xia J."/>
            <person name="Xu P."/>
            <person name="Wang S."/>
            <person name="Scheerlinck J.P."/>
            <person name="Hofmann A."/>
            <person name="Sternberg P.W."/>
            <person name="Wang J."/>
            <person name="Gasser R.B."/>
        </authorList>
    </citation>
    <scope>NUCLEOTIDE SEQUENCE [LARGE SCALE GENOMIC DNA]</scope>
    <source>
        <strain evidence="4">DCEP-RM93M</strain>
    </source>
</reference>
<gene>
    <name evidence="4" type="ORF">M513_10550</name>
</gene>
<evidence type="ECO:0000256" key="3">
    <source>
        <dbReference type="SAM" id="MobiDB-lite"/>
    </source>
</evidence>
<keyword evidence="5" id="KW-1185">Reference proteome</keyword>
<feature type="compositionally biased region" description="Basic and acidic residues" evidence="3">
    <location>
        <begin position="280"/>
        <end position="291"/>
    </location>
</feature>
<feature type="compositionally biased region" description="Basic and acidic residues" evidence="3">
    <location>
        <begin position="13"/>
        <end position="25"/>
    </location>
</feature>
<proteinExistence type="inferred from homology"/>
<dbReference type="EMBL" id="KL363290">
    <property type="protein sequence ID" value="KFD48539.1"/>
    <property type="molecule type" value="Genomic_DNA"/>
</dbReference>
<dbReference type="GO" id="GO:0005685">
    <property type="term" value="C:U1 snRNP"/>
    <property type="evidence" value="ECO:0007669"/>
    <property type="project" value="InterPro"/>
</dbReference>
<feature type="compositionally biased region" description="Basic and acidic residues" evidence="3">
    <location>
        <begin position="307"/>
        <end position="345"/>
    </location>
</feature>
<keyword evidence="2" id="KW-0175">Coiled coil</keyword>
<dbReference type="Pfam" id="PF03194">
    <property type="entry name" value="LUC7"/>
    <property type="match status" value="1"/>
</dbReference>
<evidence type="ECO:0000256" key="2">
    <source>
        <dbReference type="SAM" id="Coils"/>
    </source>
</evidence>
<evidence type="ECO:0000313" key="5">
    <source>
        <dbReference type="Proteomes" id="UP000030764"/>
    </source>
</evidence>
<feature type="region of interest" description="Disordered" evidence="3">
    <location>
        <begin position="1"/>
        <end position="26"/>
    </location>
</feature>
<accession>A0A085LU93</accession>
<feature type="compositionally biased region" description="Basic and acidic residues" evidence="3">
    <location>
        <begin position="368"/>
        <end position="378"/>
    </location>
</feature>
<comment type="similarity">
    <text evidence="1">Belongs to the Luc7 family.</text>
</comment>
<dbReference type="Proteomes" id="UP000030764">
    <property type="component" value="Unassembled WGS sequence"/>
</dbReference>
<name>A0A085LU93_9BILA</name>
<feature type="coiled-coil region" evidence="2">
    <location>
        <begin position="137"/>
        <end position="164"/>
    </location>
</feature>
<evidence type="ECO:0008006" key="6">
    <source>
        <dbReference type="Google" id="ProtNLM"/>
    </source>
</evidence>
<evidence type="ECO:0000256" key="1">
    <source>
        <dbReference type="ARBA" id="ARBA00005655"/>
    </source>
</evidence>